<sequence length="277" mass="30153">MSTHEHSPDFDPTVSADDDETLAAESDAASSSDELSTHTPTPAASSQPSHEAPLDLPPPHPRTLSPRLIEALIHHAGTQFAVAMSAIGLTAVIEGPSCLLKLSELGNGLLGAVCAGGIIVGLVALDRVADSVNAGVESAWRKVWRSCKDRAGRGEGIEKRREEEEMVFDEEGIMTFLQEAHLPMEEVASPAKGSPALPEFNYPPLHEDHASGLLGPSPMSPRLTETGWQHFTGNVFHRHEQKLRAFGQWSNMGRRDQTFDEILREVEDVDEQDRDTE</sequence>
<evidence type="ECO:0000256" key="1">
    <source>
        <dbReference type="SAM" id="MobiDB-lite"/>
    </source>
</evidence>
<keyword evidence="3" id="KW-1185">Reference proteome</keyword>
<dbReference type="AlphaFoldDB" id="A0A9W8ZF68"/>
<gene>
    <name evidence="2" type="ORF">N0V91_005557</name>
</gene>
<reference evidence="2" key="1">
    <citation type="submission" date="2022-10" db="EMBL/GenBank/DDBJ databases">
        <title>Tapping the CABI collections for fungal endophytes: first genome assemblies for Collariella, Neodidymelliopsis, Ascochyta clinopodiicola, Didymella pomorum, Didymosphaeria variabile, Neocosmospora piperis and Neocucurbitaria cava.</title>
        <authorList>
            <person name="Hill R."/>
        </authorList>
    </citation>
    <scope>NUCLEOTIDE SEQUENCE</scope>
    <source>
        <strain evidence="2">IMI 355091</strain>
    </source>
</reference>
<dbReference type="EMBL" id="JAPEVA010000038">
    <property type="protein sequence ID" value="KAJ4405012.1"/>
    <property type="molecule type" value="Genomic_DNA"/>
</dbReference>
<proteinExistence type="predicted"/>
<protein>
    <submittedName>
        <fullName evidence="2">Uncharacterized protein</fullName>
    </submittedName>
</protein>
<dbReference type="OrthoDB" id="10642248at2759"/>
<feature type="compositionally biased region" description="Low complexity" evidence="1">
    <location>
        <begin position="23"/>
        <end position="34"/>
    </location>
</feature>
<feature type="compositionally biased region" description="Polar residues" evidence="1">
    <location>
        <begin position="38"/>
        <end position="49"/>
    </location>
</feature>
<evidence type="ECO:0000313" key="3">
    <source>
        <dbReference type="Proteomes" id="UP001140510"/>
    </source>
</evidence>
<feature type="region of interest" description="Disordered" evidence="1">
    <location>
        <begin position="1"/>
        <end position="63"/>
    </location>
</feature>
<accession>A0A9W8ZF68</accession>
<comment type="caution">
    <text evidence="2">The sequence shown here is derived from an EMBL/GenBank/DDBJ whole genome shotgun (WGS) entry which is preliminary data.</text>
</comment>
<name>A0A9W8ZF68_9PLEO</name>
<dbReference type="Proteomes" id="UP001140510">
    <property type="component" value="Unassembled WGS sequence"/>
</dbReference>
<organism evidence="2 3">
    <name type="scientific">Didymella pomorum</name>
    <dbReference type="NCBI Taxonomy" id="749634"/>
    <lineage>
        <taxon>Eukaryota</taxon>
        <taxon>Fungi</taxon>
        <taxon>Dikarya</taxon>
        <taxon>Ascomycota</taxon>
        <taxon>Pezizomycotina</taxon>
        <taxon>Dothideomycetes</taxon>
        <taxon>Pleosporomycetidae</taxon>
        <taxon>Pleosporales</taxon>
        <taxon>Pleosporineae</taxon>
        <taxon>Didymellaceae</taxon>
        <taxon>Didymella</taxon>
    </lineage>
</organism>
<evidence type="ECO:0000313" key="2">
    <source>
        <dbReference type="EMBL" id="KAJ4405012.1"/>
    </source>
</evidence>